<name>A0A0C3CTU3_OIDMZ</name>
<reference evidence="2" key="2">
    <citation type="submission" date="2015-01" db="EMBL/GenBank/DDBJ databases">
        <title>Evolutionary Origins and Diversification of the Mycorrhizal Mutualists.</title>
        <authorList>
            <consortium name="DOE Joint Genome Institute"/>
            <consortium name="Mycorrhizal Genomics Consortium"/>
            <person name="Kohler A."/>
            <person name="Kuo A."/>
            <person name="Nagy L.G."/>
            <person name="Floudas D."/>
            <person name="Copeland A."/>
            <person name="Barry K.W."/>
            <person name="Cichocki N."/>
            <person name="Veneault-Fourrey C."/>
            <person name="LaButti K."/>
            <person name="Lindquist E.A."/>
            <person name="Lipzen A."/>
            <person name="Lundell T."/>
            <person name="Morin E."/>
            <person name="Murat C."/>
            <person name="Riley R."/>
            <person name="Ohm R."/>
            <person name="Sun H."/>
            <person name="Tunlid A."/>
            <person name="Henrissat B."/>
            <person name="Grigoriev I.V."/>
            <person name="Hibbett D.S."/>
            <person name="Martin F."/>
        </authorList>
    </citation>
    <scope>NUCLEOTIDE SEQUENCE [LARGE SCALE GENOMIC DNA]</scope>
    <source>
        <strain evidence="2">Zn</strain>
    </source>
</reference>
<keyword evidence="2" id="KW-1185">Reference proteome</keyword>
<dbReference type="Proteomes" id="UP000054321">
    <property type="component" value="Unassembled WGS sequence"/>
</dbReference>
<proteinExistence type="predicted"/>
<accession>A0A0C3CTU3</accession>
<evidence type="ECO:0000313" key="1">
    <source>
        <dbReference type="EMBL" id="KIM93087.1"/>
    </source>
</evidence>
<organism evidence="1 2">
    <name type="scientific">Oidiodendron maius (strain Zn)</name>
    <dbReference type="NCBI Taxonomy" id="913774"/>
    <lineage>
        <taxon>Eukaryota</taxon>
        <taxon>Fungi</taxon>
        <taxon>Dikarya</taxon>
        <taxon>Ascomycota</taxon>
        <taxon>Pezizomycotina</taxon>
        <taxon>Leotiomycetes</taxon>
        <taxon>Leotiomycetes incertae sedis</taxon>
        <taxon>Myxotrichaceae</taxon>
        <taxon>Oidiodendron</taxon>
    </lineage>
</organism>
<dbReference type="AlphaFoldDB" id="A0A0C3CTU3"/>
<sequence>MLDFSSYILEGAWRRYTPVSFPLPGALIFAAHDCRATILRDFTPAEPTQQETAQRMKAPSVAHLHPPLILLFLNNPQTGYNFRLSVQACSI</sequence>
<gene>
    <name evidence="1" type="ORF">OIDMADRAFT_21560</name>
</gene>
<protein>
    <submittedName>
        <fullName evidence="1">Uncharacterized protein</fullName>
    </submittedName>
</protein>
<dbReference type="HOGENOM" id="CLU_2427623_0_0_1"/>
<dbReference type="InParanoid" id="A0A0C3CTU3"/>
<dbReference type="EMBL" id="KN832899">
    <property type="protein sequence ID" value="KIM93087.1"/>
    <property type="molecule type" value="Genomic_DNA"/>
</dbReference>
<evidence type="ECO:0000313" key="2">
    <source>
        <dbReference type="Proteomes" id="UP000054321"/>
    </source>
</evidence>
<reference evidence="1 2" key="1">
    <citation type="submission" date="2014-04" db="EMBL/GenBank/DDBJ databases">
        <authorList>
            <consortium name="DOE Joint Genome Institute"/>
            <person name="Kuo A."/>
            <person name="Martino E."/>
            <person name="Perotto S."/>
            <person name="Kohler A."/>
            <person name="Nagy L.G."/>
            <person name="Floudas D."/>
            <person name="Copeland A."/>
            <person name="Barry K.W."/>
            <person name="Cichocki N."/>
            <person name="Veneault-Fourrey C."/>
            <person name="LaButti K."/>
            <person name="Lindquist E.A."/>
            <person name="Lipzen A."/>
            <person name="Lundell T."/>
            <person name="Morin E."/>
            <person name="Murat C."/>
            <person name="Sun H."/>
            <person name="Tunlid A."/>
            <person name="Henrissat B."/>
            <person name="Grigoriev I.V."/>
            <person name="Hibbett D.S."/>
            <person name="Martin F."/>
            <person name="Nordberg H.P."/>
            <person name="Cantor M.N."/>
            <person name="Hua S.X."/>
        </authorList>
    </citation>
    <scope>NUCLEOTIDE SEQUENCE [LARGE SCALE GENOMIC DNA]</scope>
    <source>
        <strain evidence="1 2">Zn</strain>
    </source>
</reference>